<accession>A0ABS7PUU4</accession>
<organism evidence="7 8">
    <name type="scientific">Sphingomonas colocasiae</name>
    <dbReference type="NCBI Taxonomy" id="1848973"/>
    <lineage>
        <taxon>Bacteria</taxon>
        <taxon>Pseudomonadati</taxon>
        <taxon>Pseudomonadota</taxon>
        <taxon>Alphaproteobacteria</taxon>
        <taxon>Sphingomonadales</taxon>
        <taxon>Sphingomonadaceae</taxon>
        <taxon>Sphingomonas</taxon>
    </lineage>
</organism>
<keyword evidence="3 6" id="KW-0812">Transmembrane</keyword>
<feature type="transmembrane region" description="Helical" evidence="6">
    <location>
        <begin position="56"/>
        <end position="76"/>
    </location>
</feature>
<feature type="transmembrane region" description="Helical" evidence="6">
    <location>
        <begin position="198"/>
        <end position="216"/>
    </location>
</feature>
<feature type="transmembrane region" description="Helical" evidence="6">
    <location>
        <begin position="280"/>
        <end position="303"/>
    </location>
</feature>
<feature type="transmembrane region" description="Helical" evidence="6">
    <location>
        <begin position="237"/>
        <end position="260"/>
    </location>
</feature>
<dbReference type="Proteomes" id="UP000706039">
    <property type="component" value="Unassembled WGS sequence"/>
</dbReference>
<evidence type="ECO:0000256" key="1">
    <source>
        <dbReference type="ARBA" id="ARBA00004651"/>
    </source>
</evidence>
<dbReference type="InterPro" id="IPR002293">
    <property type="entry name" value="AA/rel_permease1"/>
</dbReference>
<keyword evidence="5 6" id="KW-0472">Membrane</keyword>
<dbReference type="EMBL" id="JAINVV010000008">
    <property type="protein sequence ID" value="MBY8824147.1"/>
    <property type="molecule type" value="Genomic_DNA"/>
</dbReference>
<protein>
    <submittedName>
        <fullName evidence="7">APC family permease</fullName>
    </submittedName>
</protein>
<keyword evidence="8" id="KW-1185">Reference proteome</keyword>
<dbReference type="PANTHER" id="PTHR42770">
    <property type="entry name" value="AMINO ACID TRANSPORTER-RELATED"/>
    <property type="match status" value="1"/>
</dbReference>
<dbReference type="PANTHER" id="PTHR42770:SF7">
    <property type="entry name" value="MEMBRANE PROTEIN"/>
    <property type="match status" value="1"/>
</dbReference>
<reference evidence="7 8" key="1">
    <citation type="submission" date="2021-08" db="EMBL/GenBank/DDBJ databases">
        <authorList>
            <person name="Tuo L."/>
        </authorList>
    </citation>
    <scope>NUCLEOTIDE SEQUENCE [LARGE SCALE GENOMIC DNA]</scope>
    <source>
        <strain evidence="7 8">JCM 31229</strain>
    </source>
</reference>
<evidence type="ECO:0000313" key="7">
    <source>
        <dbReference type="EMBL" id="MBY8824147.1"/>
    </source>
</evidence>
<dbReference type="RefSeq" id="WP_222991234.1">
    <property type="nucleotide sequence ID" value="NZ_JAINVV010000008.1"/>
</dbReference>
<feature type="transmembrane region" description="Helical" evidence="6">
    <location>
        <begin position="21"/>
        <end position="44"/>
    </location>
</feature>
<comment type="subcellular location">
    <subcellularLocation>
        <location evidence="1">Cell membrane</location>
        <topology evidence="1">Multi-pass membrane protein</topology>
    </subcellularLocation>
</comment>
<dbReference type="PIRSF" id="PIRSF006060">
    <property type="entry name" value="AA_transporter"/>
    <property type="match status" value="1"/>
</dbReference>
<evidence type="ECO:0000313" key="8">
    <source>
        <dbReference type="Proteomes" id="UP000706039"/>
    </source>
</evidence>
<sequence length="454" mass="45984">MNGQGGVGKVVQRDHGLDRSIGTFAFAAIIVNCVVGAGIFKAPAAMAFATGNLAPVAYLACALAMGAVVICCAEAGSRVPTSGGIAGFVDVAFGPSTGFVAGFYGIWVASVLACGSIAAALSESVLAMIPAAAGPAVRPAIIGAVIIGLALLNIQGVAAAGRFIVAATIIKISALLVVVVVGTAYVDPDLLFAPSGSGGSDFGGAVILALFAFSGMETPLSASGEVANPQRSIPKALMLAMGSVLLLYISLQIVAQGLLGPALPESAAPLADAVGTIHPFLRQFILVAAILSMLFWVGSNLLGGPRILFAFARDGLLPRSLGALDPEHHVPRRAIILHGGCAFALAMSGTFEKLATLSALANACLYAVACAAAWRLHRRGISVEGSICFRALPVAAFLGMGAMGWLILQADTFEIAVAGMGIAATYIIYFAATRIASRRASRGNANEQSASFGQ</sequence>
<evidence type="ECO:0000256" key="5">
    <source>
        <dbReference type="ARBA" id="ARBA00023136"/>
    </source>
</evidence>
<dbReference type="InterPro" id="IPR050367">
    <property type="entry name" value="APC_superfamily"/>
</dbReference>
<keyword evidence="2" id="KW-1003">Cell membrane</keyword>
<feature type="transmembrane region" description="Helical" evidence="6">
    <location>
        <begin position="357"/>
        <end position="376"/>
    </location>
</feature>
<gene>
    <name evidence="7" type="ORF">K7G82_17720</name>
</gene>
<feature type="transmembrane region" description="Helical" evidence="6">
    <location>
        <begin position="163"/>
        <end position="186"/>
    </location>
</feature>
<evidence type="ECO:0000256" key="2">
    <source>
        <dbReference type="ARBA" id="ARBA00022475"/>
    </source>
</evidence>
<feature type="transmembrane region" description="Helical" evidence="6">
    <location>
        <begin position="97"/>
        <end position="121"/>
    </location>
</feature>
<feature type="transmembrane region" description="Helical" evidence="6">
    <location>
        <begin position="334"/>
        <end position="351"/>
    </location>
</feature>
<name>A0ABS7PUU4_9SPHN</name>
<evidence type="ECO:0000256" key="3">
    <source>
        <dbReference type="ARBA" id="ARBA00022692"/>
    </source>
</evidence>
<feature type="transmembrane region" description="Helical" evidence="6">
    <location>
        <begin position="413"/>
        <end position="432"/>
    </location>
</feature>
<dbReference type="Gene3D" id="1.20.1740.10">
    <property type="entry name" value="Amino acid/polyamine transporter I"/>
    <property type="match status" value="1"/>
</dbReference>
<evidence type="ECO:0000256" key="4">
    <source>
        <dbReference type="ARBA" id="ARBA00022989"/>
    </source>
</evidence>
<evidence type="ECO:0000256" key="6">
    <source>
        <dbReference type="SAM" id="Phobius"/>
    </source>
</evidence>
<feature type="transmembrane region" description="Helical" evidence="6">
    <location>
        <begin position="127"/>
        <end position="151"/>
    </location>
</feature>
<keyword evidence="4 6" id="KW-1133">Transmembrane helix</keyword>
<dbReference type="Pfam" id="PF13520">
    <property type="entry name" value="AA_permease_2"/>
    <property type="match status" value="1"/>
</dbReference>
<feature type="transmembrane region" description="Helical" evidence="6">
    <location>
        <begin position="388"/>
        <end position="407"/>
    </location>
</feature>
<proteinExistence type="predicted"/>
<comment type="caution">
    <text evidence="7">The sequence shown here is derived from an EMBL/GenBank/DDBJ whole genome shotgun (WGS) entry which is preliminary data.</text>
</comment>